<dbReference type="InterPro" id="IPR051327">
    <property type="entry name" value="MATE_MepA_subfamily"/>
</dbReference>
<dbReference type="GO" id="GO:0005886">
    <property type="term" value="C:plasma membrane"/>
    <property type="evidence" value="ECO:0007669"/>
    <property type="project" value="UniProtKB-SubCell"/>
</dbReference>
<feature type="transmembrane region" description="Helical" evidence="10">
    <location>
        <begin position="230"/>
        <end position="251"/>
    </location>
</feature>
<feature type="transmembrane region" description="Helical" evidence="10">
    <location>
        <begin position="49"/>
        <end position="75"/>
    </location>
</feature>
<dbReference type="PANTHER" id="PTHR43823:SF3">
    <property type="entry name" value="MULTIDRUG EXPORT PROTEIN MEPA"/>
    <property type="match status" value="1"/>
</dbReference>
<proteinExistence type="inferred from homology"/>
<feature type="transmembrane region" description="Helical" evidence="10">
    <location>
        <begin position="393"/>
        <end position="416"/>
    </location>
</feature>
<dbReference type="CDD" id="cd13143">
    <property type="entry name" value="MATE_MepA_like"/>
    <property type="match status" value="1"/>
</dbReference>
<dbReference type="GO" id="GO:0015297">
    <property type="term" value="F:antiporter activity"/>
    <property type="evidence" value="ECO:0007669"/>
    <property type="project" value="InterPro"/>
</dbReference>
<keyword evidence="6 10" id="KW-0812">Transmembrane</keyword>
<feature type="transmembrane region" description="Helical" evidence="10">
    <location>
        <begin position="321"/>
        <end position="343"/>
    </location>
</feature>
<feature type="transmembrane region" description="Helical" evidence="10">
    <location>
        <begin position="198"/>
        <end position="218"/>
    </location>
</feature>
<evidence type="ECO:0000256" key="10">
    <source>
        <dbReference type="SAM" id="Phobius"/>
    </source>
</evidence>
<keyword evidence="7 10" id="KW-1133">Transmembrane helix</keyword>
<comment type="caution">
    <text evidence="11">The sequence shown here is derived from an EMBL/GenBank/DDBJ whole genome shotgun (WGS) entry which is preliminary data.</text>
</comment>
<protein>
    <recommendedName>
        <fullName evidence="3">Multidrug export protein MepA</fullName>
    </recommendedName>
</protein>
<keyword evidence="12" id="KW-1185">Reference proteome</keyword>
<evidence type="ECO:0000256" key="6">
    <source>
        <dbReference type="ARBA" id="ARBA00022692"/>
    </source>
</evidence>
<evidence type="ECO:0000313" key="11">
    <source>
        <dbReference type="EMBL" id="MBC8546000.1"/>
    </source>
</evidence>
<feature type="transmembrane region" description="Helical" evidence="10">
    <location>
        <begin position="96"/>
        <end position="117"/>
    </location>
</feature>
<evidence type="ECO:0000256" key="7">
    <source>
        <dbReference type="ARBA" id="ARBA00022989"/>
    </source>
</evidence>
<evidence type="ECO:0000256" key="2">
    <source>
        <dbReference type="ARBA" id="ARBA00008417"/>
    </source>
</evidence>
<accession>A0A926DZD9</accession>
<keyword evidence="8 10" id="KW-0472">Membrane</keyword>
<keyword evidence="9" id="KW-0046">Antibiotic resistance</keyword>
<evidence type="ECO:0000256" key="3">
    <source>
        <dbReference type="ARBA" id="ARBA00022106"/>
    </source>
</evidence>
<evidence type="ECO:0000256" key="1">
    <source>
        <dbReference type="ARBA" id="ARBA00004651"/>
    </source>
</evidence>
<feature type="transmembrane region" description="Helical" evidence="10">
    <location>
        <begin position="363"/>
        <end position="381"/>
    </location>
</feature>
<dbReference type="PANTHER" id="PTHR43823">
    <property type="entry name" value="SPORULATION PROTEIN YKVU"/>
    <property type="match status" value="1"/>
</dbReference>
<feature type="transmembrane region" description="Helical" evidence="10">
    <location>
        <begin position="16"/>
        <end position="37"/>
    </location>
</feature>
<dbReference type="InterPro" id="IPR002528">
    <property type="entry name" value="MATE_fam"/>
</dbReference>
<dbReference type="GO" id="GO:0042910">
    <property type="term" value="F:xenobiotic transmembrane transporter activity"/>
    <property type="evidence" value="ECO:0007669"/>
    <property type="project" value="InterPro"/>
</dbReference>
<evidence type="ECO:0000256" key="5">
    <source>
        <dbReference type="ARBA" id="ARBA00022475"/>
    </source>
</evidence>
<dbReference type="Pfam" id="PF01554">
    <property type="entry name" value="MatE"/>
    <property type="match status" value="2"/>
</dbReference>
<dbReference type="NCBIfam" id="TIGR00797">
    <property type="entry name" value="matE"/>
    <property type="match status" value="1"/>
</dbReference>
<dbReference type="EMBL" id="JACRST010000003">
    <property type="protein sequence ID" value="MBC8546000.1"/>
    <property type="molecule type" value="Genomic_DNA"/>
</dbReference>
<evidence type="ECO:0000256" key="4">
    <source>
        <dbReference type="ARBA" id="ARBA00022448"/>
    </source>
</evidence>
<dbReference type="InterPro" id="IPR045070">
    <property type="entry name" value="MATE_MepA-like"/>
</dbReference>
<dbReference type="PIRSF" id="PIRSF006603">
    <property type="entry name" value="DinF"/>
    <property type="match status" value="1"/>
</dbReference>
<comment type="subcellular location">
    <subcellularLocation>
        <location evidence="1">Cell membrane</location>
        <topology evidence="1">Multi-pass membrane protein</topology>
    </subcellularLocation>
</comment>
<evidence type="ECO:0000313" key="12">
    <source>
        <dbReference type="Proteomes" id="UP000653127"/>
    </source>
</evidence>
<reference evidence="11" key="1">
    <citation type="submission" date="2020-08" db="EMBL/GenBank/DDBJ databases">
        <title>Genome public.</title>
        <authorList>
            <person name="Liu C."/>
            <person name="Sun Q."/>
        </authorList>
    </citation>
    <scope>NUCLEOTIDE SEQUENCE</scope>
    <source>
        <strain evidence="11">NSJ-31</strain>
    </source>
</reference>
<dbReference type="GO" id="GO:0046677">
    <property type="term" value="P:response to antibiotic"/>
    <property type="evidence" value="ECO:0007669"/>
    <property type="project" value="UniProtKB-KW"/>
</dbReference>
<feature type="transmembrane region" description="Helical" evidence="10">
    <location>
        <begin position="171"/>
        <end position="192"/>
    </location>
</feature>
<organism evidence="11 12">
    <name type="scientific">Ligaoa zhengdingensis</name>
    <dbReference type="NCBI Taxonomy" id="2763658"/>
    <lineage>
        <taxon>Bacteria</taxon>
        <taxon>Bacillati</taxon>
        <taxon>Bacillota</taxon>
        <taxon>Clostridia</taxon>
        <taxon>Eubacteriales</taxon>
        <taxon>Oscillospiraceae</taxon>
        <taxon>Ligaoa</taxon>
    </lineage>
</organism>
<dbReference type="AlphaFoldDB" id="A0A926DZD9"/>
<keyword evidence="5" id="KW-1003">Cell membrane</keyword>
<dbReference type="Proteomes" id="UP000653127">
    <property type="component" value="Unassembled WGS sequence"/>
</dbReference>
<keyword evidence="4" id="KW-0813">Transport</keyword>
<evidence type="ECO:0000256" key="9">
    <source>
        <dbReference type="ARBA" id="ARBA00023251"/>
    </source>
</evidence>
<gene>
    <name evidence="11" type="ORF">H8711_03500</name>
</gene>
<dbReference type="InterPro" id="IPR048279">
    <property type="entry name" value="MdtK-like"/>
</dbReference>
<evidence type="ECO:0000256" key="8">
    <source>
        <dbReference type="ARBA" id="ARBA00023136"/>
    </source>
</evidence>
<sequence length="463" mass="50057">MEESQNKLGVEPVGRLLFRLAVPAITAQLINALYNIVDRMYIGRMPENGSLALAALGVAFPLIMIISAFASLVGMGGAPRASIKMGEGNLEDAKKILNNSFLVLIGISVALTLIFYLGKEPMLVAFGATENTLPFANDYFSIYLMGTLFVQISLGLNQFISAQGFAKTSMFTVLIGAIINIVLDPIFIFGFGMGVRGAALATILSQFISAAWVLFFLFSKKSTLKINPKYFHLEARIILPVLALGVSPFVMQSTESLVQITLNSGLKTYGGAQADQLVGAMSILISTMQFVMMPLTGLTQGAQPIISYNYGAGKIDRVKQAFRILLISALAFSCTLWAISMFIPQAFVALFSDDPALLELGVYGMRIFMAGTLLMGAQCACQQTFVALGQAKISMFLALLRKIILLIPLAIILPHFLGWKGIFIAEPVADVLAVTTTVLTFAIYSRRLFAQPQVPERGSPELS</sequence>
<feature type="transmembrane region" description="Helical" evidence="10">
    <location>
        <begin position="422"/>
        <end position="444"/>
    </location>
</feature>
<name>A0A926DZD9_9FIRM</name>
<comment type="similarity">
    <text evidence="2">Belongs to the multi antimicrobial extrusion (MATE) (TC 2.A.66.1) family. MepA subfamily.</text>
</comment>
<dbReference type="RefSeq" id="WP_249282152.1">
    <property type="nucleotide sequence ID" value="NZ_JACRST010000003.1"/>
</dbReference>
<feature type="transmembrane region" description="Helical" evidence="10">
    <location>
        <begin position="140"/>
        <end position="159"/>
    </location>
</feature>